<sequence length="419" mass="47013">MTFDEFGLNDQLVEALGYMNFEKATEIQEKAIPIILQGSDIIGCAQTGTGKTAAFILPILHKIATSKTKGTNSLIVCPTRELAMQIDQQVQGLAYFTNTSSFAIYGGGDGISWEQERRALTDGVDIIIATPGRLLSHMNNGYADFSNIQHLILDEADRMLDIGFHDDIIKIIKELPAKKQSLMFSATMAPKIRKLAKEILHSPKEVNLAVSKPAAGVTQKVYLTFESQKTPMVKEILSDKDNFKSIIIFCSTKKKVEQLTRVLKSKNYSVEGVSSDYDQEKREAAILRFKARQTRIVVATDVLSRGIDIKDINLVINYDVPNDPEDYVHRIGRTARAETKGMAVTLVNEDDMYKFQRIEAFIENKFEKLPPSESLGKGPEWTESKPKKNRRKKPNYKKKPFGKKPGKKPENKPSKPKAN</sequence>
<evidence type="ECO:0000256" key="4">
    <source>
        <dbReference type="ARBA" id="ARBA00022840"/>
    </source>
</evidence>
<dbReference type="InterPro" id="IPR011545">
    <property type="entry name" value="DEAD/DEAH_box_helicase_dom"/>
</dbReference>
<dbReference type="Pfam" id="PF00271">
    <property type="entry name" value="Helicase_C"/>
    <property type="match status" value="1"/>
</dbReference>
<reference evidence="12 13" key="1">
    <citation type="journal article" date="2012" name="Stand. Genomic Sci.">
        <title>Genome sequence of the orange-pigmented seawater bacterium Owenweeksia hongkongensis type strain (UST20020801(T)).</title>
        <authorList>
            <person name="Riedel T."/>
            <person name="Held B."/>
            <person name="Nolan M."/>
            <person name="Lucas S."/>
            <person name="Lapidus A."/>
            <person name="Tice H."/>
            <person name="Del Rio T.G."/>
            <person name="Cheng J.F."/>
            <person name="Han C."/>
            <person name="Tapia R."/>
            <person name="Goodwin L.A."/>
            <person name="Pitluck S."/>
            <person name="Liolios K."/>
            <person name="Mavromatis K."/>
            <person name="Pagani I."/>
            <person name="Ivanova N."/>
            <person name="Mikhailova N."/>
            <person name="Pati A."/>
            <person name="Chen A."/>
            <person name="Palaniappan K."/>
            <person name="Rohde M."/>
            <person name="Tindall B.J."/>
            <person name="Detter J.C."/>
            <person name="Goker M."/>
            <person name="Woyke T."/>
            <person name="Bristow J."/>
            <person name="Eisen J.A."/>
            <person name="Markowitz V."/>
            <person name="Hugenholtz P."/>
            <person name="Klenk H.P."/>
            <person name="Kyrpides N.C."/>
        </authorList>
    </citation>
    <scope>NUCLEOTIDE SEQUENCE</scope>
    <source>
        <strain evidence="13">DSM 17368 / JCM 12287 / NRRL B-23963</strain>
    </source>
</reference>
<gene>
    <name evidence="12" type="ordered locus">Oweho_0803</name>
</gene>
<evidence type="ECO:0000256" key="5">
    <source>
        <dbReference type="ARBA" id="ARBA00038437"/>
    </source>
</evidence>
<feature type="domain" description="Helicase C-terminal" evidence="10">
    <location>
        <begin position="232"/>
        <end position="377"/>
    </location>
</feature>
<dbReference type="KEGG" id="oho:Oweho_0803"/>
<evidence type="ECO:0000259" key="11">
    <source>
        <dbReference type="PROSITE" id="PS51195"/>
    </source>
</evidence>
<dbReference type="Proteomes" id="UP000005631">
    <property type="component" value="Chromosome"/>
</dbReference>
<evidence type="ECO:0000256" key="7">
    <source>
        <dbReference type="RuleBase" id="RU000492"/>
    </source>
</evidence>
<evidence type="ECO:0000313" key="13">
    <source>
        <dbReference type="Proteomes" id="UP000005631"/>
    </source>
</evidence>
<dbReference type="EMBL" id="CP003156">
    <property type="protein sequence ID" value="AEV31816.1"/>
    <property type="molecule type" value="Genomic_DNA"/>
</dbReference>
<dbReference type="GO" id="GO:0003676">
    <property type="term" value="F:nucleic acid binding"/>
    <property type="evidence" value="ECO:0007669"/>
    <property type="project" value="InterPro"/>
</dbReference>
<dbReference type="PROSITE" id="PS51192">
    <property type="entry name" value="HELICASE_ATP_BIND_1"/>
    <property type="match status" value="1"/>
</dbReference>
<dbReference type="CDD" id="cd18787">
    <property type="entry name" value="SF2_C_DEAD"/>
    <property type="match status" value="1"/>
</dbReference>
<evidence type="ECO:0000313" key="12">
    <source>
        <dbReference type="EMBL" id="AEV31816.1"/>
    </source>
</evidence>
<keyword evidence="2 7" id="KW-0378">Hydrolase</keyword>
<accession>G8R266</accession>
<dbReference type="PANTHER" id="PTHR47959">
    <property type="entry name" value="ATP-DEPENDENT RNA HELICASE RHLE-RELATED"/>
    <property type="match status" value="1"/>
</dbReference>
<dbReference type="GO" id="GO:0016787">
    <property type="term" value="F:hydrolase activity"/>
    <property type="evidence" value="ECO:0007669"/>
    <property type="project" value="UniProtKB-KW"/>
</dbReference>
<dbReference type="SMART" id="SM00487">
    <property type="entry name" value="DEXDc"/>
    <property type="match status" value="1"/>
</dbReference>
<dbReference type="HOGENOM" id="CLU_003041_1_3_10"/>
<dbReference type="GO" id="GO:0003724">
    <property type="term" value="F:RNA helicase activity"/>
    <property type="evidence" value="ECO:0007669"/>
    <property type="project" value="InterPro"/>
</dbReference>
<dbReference type="CDD" id="cd00268">
    <property type="entry name" value="DEADc"/>
    <property type="match status" value="1"/>
</dbReference>
<organism evidence="12 13">
    <name type="scientific">Owenweeksia hongkongensis (strain DSM 17368 / CIP 108786 / JCM 12287 / NRRL B-23963 / UST20020801)</name>
    <dbReference type="NCBI Taxonomy" id="926562"/>
    <lineage>
        <taxon>Bacteria</taxon>
        <taxon>Pseudomonadati</taxon>
        <taxon>Bacteroidota</taxon>
        <taxon>Flavobacteriia</taxon>
        <taxon>Flavobacteriales</taxon>
        <taxon>Owenweeksiaceae</taxon>
        <taxon>Owenweeksia</taxon>
    </lineage>
</organism>
<protein>
    <submittedName>
        <fullName evidence="12">DNA/RNA helicase, superfamily II</fullName>
    </submittedName>
</protein>
<dbReference type="GO" id="GO:0005524">
    <property type="term" value="F:ATP binding"/>
    <property type="evidence" value="ECO:0007669"/>
    <property type="project" value="UniProtKB-KW"/>
</dbReference>
<evidence type="ECO:0000256" key="2">
    <source>
        <dbReference type="ARBA" id="ARBA00022801"/>
    </source>
</evidence>
<keyword evidence="1 7" id="KW-0547">Nucleotide-binding</keyword>
<dbReference type="PANTHER" id="PTHR47959:SF13">
    <property type="entry name" value="ATP-DEPENDENT RNA HELICASE RHLE"/>
    <property type="match status" value="1"/>
</dbReference>
<dbReference type="InterPro" id="IPR050079">
    <property type="entry name" value="DEAD_box_RNA_helicase"/>
</dbReference>
<dbReference type="InterPro" id="IPR014014">
    <property type="entry name" value="RNA_helicase_DEAD_Q_motif"/>
</dbReference>
<evidence type="ECO:0000259" key="10">
    <source>
        <dbReference type="PROSITE" id="PS51194"/>
    </source>
</evidence>
<dbReference type="SMART" id="SM00490">
    <property type="entry name" value="HELICc"/>
    <property type="match status" value="1"/>
</dbReference>
<keyword evidence="13" id="KW-1185">Reference proteome</keyword>
<dbReference type="Pfam" id="PF00270">
    <property type="entry name" value="DEAD"/>
    <property type="match status" value="1"/>
</dbReference>
<name>G8R266_OWEHD</name>
<dbReference type="OrthoDB" id="9785240at2"/>
<evidence type="ECO:0000256" key="8">
    <source>
        <dbReference type="SAM" id="MobiDB-lite"/>
    </source>
</evidence>
<proteinExistence type="inferred from homology"/>
<comment type="similarity">
    <text evidence="5 7">Belongs to the DEAD box helicase family.</text>
</comment>
<dbReference type="Gene3D" id="3.40.50.300">
    <property type="entry name" value="P-loop containing nucleotide triphosphate hydrolases"/>
    <property type="match status" value="2"/>
</dbReference>
<evidence type="ECO:0000256" key="6">
    <source>
        <dbReference type="PROSITE-ProRule" id="PRU00552"/>
    </source>
</evidence>
<dbReference type="PROSITE" id="PS51194">
    <property type="entry name" value="HELICASE_CTER"/>
    <property type="match status" value="1"/>
</dbReference>
<feature type="domain" description="Helicase ATP-binding" evidence="9">
    <location>
        <begin position="32"/>
        <end position="206"/>
    </location>
</feature>
<keyword evidence="4 7" id="KW-0067">ATP-binding</keyword>
<dbReference type="InterPro" id="IPR000629">
    <property type="entry name" value="RNA-helicase_DEAD-box_CS"/>
</dbReference>
<dbReference type="InterPro" id="IPR027417">
    <property type="entry name" value="P-loop_NTPase"/>
</dbReference>
<dbReference type="GO" id="GO:0005829">
    <property type="term" value="C:cytosol"/>
    <property type="evidence" value="ECO:0007669"/>
    <property type="project" value="TreeGrafter"/>
</dbReference>
<evidence type="ECO:0000259" key="9">
    <source>
        <dbReference type="PROSITE" id="PS51192"/>
    </source>
</evidence>
<evidence type="ECO:0000256" key="3">
    <source>
        <dbReference type="ARBA" id="ARBA00022806"/>
    </source>
</evidence>
<feature type="region of interest" description="Disordered" evidence="8">
    <location>
        <begin position="369"/>
        <end position="419"/>
    </location>
</feature>
<dbReference type="InterPro" id="IPR044742">
    <property type="entry name" value="DEAD/DEAH_RhlB"/>
</dbReference>
<dbReference type="InterPro" id="IPR014001">
    <property type="entry name" value="Helicase_ATP-bd"/>
</dbReference>
<dbReference type="PROSITE" id="PS00039">
    <property type="entry name" value="DEAD_ATP_HELICASE"/>
    <property type="match status" value="1"/>
</dbReference>
<feature type="compositionally biased region" description="Basic residues" evidence="8">
    <location>
        <begin position="387"/>
        <end position="406"/>
    </location>
</feature>
<dbReference type="SUPFAM" id="SSF52540">
    <property type="entry name" value="P-loop containing nucleoside triphosphate hydrolases"/>
    <property type="match status" value="1"/>
</dbReference>
<dbReference type="AlphaFoldDB" id="G8R266"/>
<keyword evidence="3 7" id="KW-0347">Helicase</keyword>
<dbReference type="STRING" id="926562.Oweho_0803"/>
<evidence type="ECO:0000256" key="1">
    <source>
        <dbReference type="ARBA" id="ARBA00022741"/>
    </source>
</evidence>
<dbReference type="InterPro" id="IPR001650">
    <property type="entry name" value="Helicase_C-like"/>
</dbReference>
<dbReference type="eggNOG" id="COG0513">
    <property type="taxonomic scope" value="Bacteria"/>
</dbReference>
<dbReference type="PROSITE" id="PS51195">
    <property type="entry name" value="Q_MOTIF"/>
    <property type="match status" value="1"/>
</dbReference>
<dbReference type="RefSeq" id="WP_014201177.1">
    <property type="nucleotide sequence ID" value="NC_016599.1"/>
</dbReference>
<feature type="domain" description="DEAD-box RNA helicase Q" evidence="11">
    <location>
        <begin position="1"/>
        <end position="29"/>
    </location>
</feature>
<feature type="short sequence motif" description="Q motif" evidence="6">
    <location>
        <begin position="1"/>
        <end position="29"/>
    </location>
</feature>